<feature type="region of interest" description="Disordered" evidence="1">
    <location>
        <begin position="258"/>
        <end position="292"/>
    </location>
</feature>
<feature type="compositionally biased region" description="Basic residues" evidence="1">
    <location>
        <begin position="93"/>
        <end position="102"/>
    </location>
</feature>
<reference evidence="2" key="1">
    <citation type="journal article" date="2020" name="Stud. Mycol.">
        <title>101 Dothideomycetes genomes: a test case for predicting lifestyles and emergence of pathogens.</title>
        <authorList>
            <person name="Haridas S."/>
            <person name="Albert R."/>
            <person name="Binder M."/>
            <person name="Bloem J."/>
            <person name="Labutti K."/>
            <person name="Salamov A."/>
            <person name="Andreopoulos B."/>
            <person name="Baker S."/>
            <person name="Barry K."/>
            <person name="Bills G."/>
            <person name="Bluhm B."/>
            <person name="Cannon C."/>
            <person name="Castanera R."/>
            <person name="Culley D."/>
            <person name="Daum C."/>
            <person name="Ezra D."/>
            <person name="Gonzalez J."/>
            <person name="Henrissat B."/>
            <person name="Kuo A."/>
            <person name="Liang C."/>
            <person name="Lipzen A."/>
            <person name="Lutzoni F."/>
            <person name="Magnuson J."/>
            <person name="Mondo S."/>
            <person name="Nolan M."/>
            <person name="Ohm R."/>
            <person name="Pangilinan J."/>
            <person name="Park H.-J."/>
            <person name="Ramirez L."/>
            <person name="Alfaro M."/>
            <person name="Sun H."/>
            <person name="Tritt A."/>
            <person name="Yoshinaga Y."/>
            <person name="Zwiers L.-H."/>
            <person name="Turgeon B."/>
            <person name="Goodwin S."/>
            <person name="Spatafora J."/>
            <person name="Crous P."/>
            <person name="Grigoriev I."/>
        </authorList>
    </citation>
    <scope>NUCLEOTIDE SEQUENCE</scope>
    <source>
        <strain evidence="2">CBS 107.79</strain>
    </source>
</reference>
<feature type="compositionally biased region" description="Polar residues" evidence="1">
    <location>
        <begin position="258"/>
        <end position="279"/>
    </location>
</feature>
<protein>
    <submittedName>
        <fullName evidence="2">Uncharacterized protein</fullName>
    </submittedName>
</protein>
<name>A0A6A5VKW7_9PLEO</name>
<dbReference type="EMBL" id="ML976677">
    <property type="protein sequence ID" value="KAF1974057.1"/>
    <property type="molecule type" value="Genomic_DNA"/>
</dbReference>
<feature type="compositionally biased region" description="Polar residues" evidence="1">
    <location>
        <begin position="563"/>
        <end position="576"/>
    </location>
</feature>
<gene>
    <name evidence="2" type="ORF">BU23DRAFT_638742</name>
</gene>
<feature type="region of interest" description="Disordered" evidence="1">
    <location>
        <begin position="93"/>
        <end position="114"/>
    </location>
</feature>
<sequence length="598" mass="66457">MNMPKKDISSFFRKLVGRKGKSDDDRTGRGASVPISSCDPAQQLGPVESSNSMPTLGPVPQFDPPTLGPIQQVSPIRLPSAIEFLPPSRRRYSVRSRAHVPSRPRPSPIIESENEFDDRGLPEFVVEENHARSIIPSIHPYSKATFRTESYFVPKPTPSQQPMMSDAAFFLLPEYTGSSDDIVRPRSVTANGVHRTVVERPQEASSSTSSSWSSFACRGLSPIKPPISDDHDQSRVSSDYHIAQTPVEDVFSSSIHRPQEYRQTQSSPLKTNGTYSLTRPRQHYPLNDGTRSSPTAVVRTAIRKGNNRISYSFVPERRSSLGKTSMRPNFERRNARLVSQDRPTPSMFRAMAQTGPIKTLYYRPSPPSCIHVPRTACRAPSSPMQPSVGVSQYSSLPMPCSDPRTPVRMKVTLPPSYLGEIFTSSEQQRTVPAIPSVFLRDAEPPVPSIFRKLLETPPGTPPHRRTNDRLPRGNGIMDLREICPTPRWTSDCGRADQVILEQTSGNRQSRYVRFRESAPEIVGGSIGNKQAHSGGHKTLTDGEGWSENDWSDQSESGGRDGTNEVSADWESTSSTEQDMDEGIVQEEWLQDPYDRSGA</sequence>
<proteinExistence type="predicted"/>
<organism evidence="2 3">
    <name type="scientific">Bimuria novae-zelandiae CBS 107.79</name>
    <dbReference type="NCBI Taxonomy" id="1447943"/>
    <lineage>
        <taxon>Eukaryota</taxon>
        <taxon>Fungi</taxon>
        <taxon>Dikarya</taxon>
        <taxon>Ascomycota</taxon>
        <taxon>Pezizomycotina</taxon>
        <taxon>Dothideomycetes</taxon>
        <taxon>Pleosporomycetidae</taxon>
        <taxon>Pleosporales</taxon>
        <taxon>Massarineae</taxon>
        <taxon>Didymosphaeriaceae</taxon>
        <taxon>Bimuria</taxon>
    </lineage>
</organism>
<dbReference type="AlphaFoldDB" id="A0A6A5VKW7"/>
<feature type="region of interest" description="Disordered" evidence="1">
    <location>
        <begin position="452"/>
        <end position="477"/>
    </location>
</feature>
<dbReference type="Proteomes" id="UP000800036">
    <property type="component" value="Unassembled WGS sequence"/>
</dbReference>
<evidence type="ECO:0000313" key="2">
    <source>
        <dbReference type="EMBL" id="KAF1974057.1"/>
    </source>
</evidence>
<accession>A0A6A5VKW7</accession>
<feature type="region of interest" description="Disordered" evidence="1">
    <location>
        <begin position="1"/>
        <end position="74"/>
    </location>
</feature>
<evidence type="ECO:0000313" key="3">
    <source>
        <dbReference type="Proteomes" id="UP000800036"/>
    </source>
</evidence>
<feature type="region of interest" description="Disordered" evidence="1">
    <location>
        <begin position="522"/>
        <end position="598"/>
    </location>
</feature>
<evidence type="ECO:0000256" key="1">
    <source>
        <dbReference type="SAM" id="MobiDB-lite"/>
    </source>
</evidence>
<keyword evidence="3" id="KW-1185">Reference proteome</keyword>